<keyword evidence="3" id="KW-1003">Cell membrane</keyword>
<evidence type="ECO:0000256" key="6">
    <source>
        <dbReference type="ARBA" id="ARBA00022989"/>
    </source>
</evidence>
<reference evidence="10" key="2">
    <citation type="journal article" date="2021" name="PeerJ">
        <title>Extensive microbial diversity within the chicken gut microbiome revealed by metagenomics and culture.</title>
        <authorList>
            <person name="Gilroy R."/>
            <person name="Ravi A."/>
            <person name="Getino M."/>
            <person name="Pursley I."/>
            <person name="Horton D.L."/>
            <person name="Alikhan N.F."/>
            <person name="Baker D."/>
            <person name="Gharbi K."/>
            <person name="Hall N."/>
            <person name="Watson M."/>
            <person name="Adriaenssens E.M."/>
            <person name="Foster-Nyarko E."/>
            <person name="Jarju S."/>
            <person name="Secka A."/>
            <person name="Antonio M."/>
            <person name="Oren A."/>
            <person name="Chaudhuri R.R."/>
            <person name="La Ragione R."/>
            <person name="Hildebrand F."/>
            <person name="Pallen M.J."/>
        </authorList>
    </citation>
    <scope>NUCLEOTIDE SEQUENCE</scope>
    <source>
        <strain evidence="10">ChiHcec3-11533</strain>
    </source>
</reference>
<keyword evidence="7 9" id="KW-0472">Membrane</keyword>
<dbReference type="EMBL" id="DVMU01000128">
    <property type="protein sequence ID" value="HIU34060.1"/>
    <property type="molecule type" value="Genomic_DNA"/>
</dbReference>
<keyword evidence="6 9" id="KW-1133">Transmembrane helix</keyword>
<feature type="transmembrane region" description="Helical" evidence="9">
    <location>
        <begin position="223"/>
        <end position="245"/>
    </location>
</feature>
<dbReference type="Pfam" id="PF02653">
    <property type="entry name" value="BPD_transp_2"/>
    <property type="match status" value="1"/>
</dbReference>
<dbReference type="GO" id="GO:0022857">
    <property type="term" value="F:transmembrane transporter activity"/>
    <property type="evidence" value="ECO:0007669"/>
    <property type="project" value="InterPro"/>
</dbReference>
<feature type="transmembrane region" description="Helical" evidence="9">
    <location>
        <begin position="104"/>
        <end position="127"/>
    </location>
</feature>
<dbReference type="PANTHER" id="PTHR32196">
    <property type="entry name" value="ABC TRANSPORTER PERMEASE PROTEIN YPHD-RELATED-RELATED"/>
    <property type="match status" value="1"/>
</dbReference>
<evidence type="ECO:0000313" key="11">
    <source>
        <dbReference type="Proteomes" id="UP000824072"/>
    </source>
</evidence>
<sequence>MQNNASTARMGFSSSLKHFVKASPARMALILAALLFLITVLINPNGLNPTAIGSIILMTTLLAISAAGQTMVLISGGIDFGVGSVMSAAAILTTYTMNGQNGHFVQVLVMALLMGAAIGAMNGICVVKIGLPPMIVTMAISNIVTRLQYVFTQGSPSGYASPLFVKSVTARIGGVIPFIVFYAMLIFPLVLFVINRTRFGKQMYMVGNNRVAARLTGVRVNRIVILTYVFSGLLSSFAGMLGAAYMNTARCQIFDDYAFTSLVAVIVGGTSFSGGIGTFGGTIAGALLMTVLSNALTTLALSQPLRNILNGVIVVLLLILYNRSKSVRQ</sequence>
<accession>A0A9D1LC47</accession>
<dbReference type="AlphaFoldDB" id="A0A9D1LC47"/>
<evidence type="ECO:0000313" key="10">
    <source>
        <dbReference type="EMBL" id="HIU34060.1"/>
    </source>
</evidence>
<evidence type="ECO:0000256" key="5">
    <source>
        <dbReference type="ARBA" id="ARBA00022692"/>
    </source>
</evidence>
<protein>
    <recommendedName>
        <fullName evidence="8">Autoinducer 2 import system permease protein LsrD</fullName>
    </recommendedName>
</protein>
<dbReference type="Proteomes" id="UP000824072">
    <property type="component" value="Unassembled WGS sequence"/>
</dbReference>
<gene>
    <name evidence="10" type="ORF">IAB02_05805</name>
</gene>
<name>A0A9D1LC47_9FIRM</name>
<evidence type="ECO:0000256" key="9">
    <source>
        <dbReference type="SAM" id="Phobius"/>
    </source>
</evidence>
<feature type="transmembrane region" description="Helical" evidence="9">
    <location>
        <begin position="257"/>
        <end position="276"/>
    </location>
</feature>
<feature type="transmembrane region" description="Helical" evidence="9">
    <location>
        <begin position="80"/>
        <end position="98"/>
    </location>
</feature>
<evidence type="ECO:0000256" key="3">
    <source>
        <dbReference type="ARBA" id="ARBA00022475"/>
    </source>
</evidence>
<proteinExistence type="predicted"/>
<reference evidence="10" key="1">
    <citation type="submission" date="2020-10" db="EMBL/GenBank/DDBJ databases">
        <authorList>
            <person name="Gilroy R."/>
        </authorList>
    </citation>
    <scope>NUCLEOTIDE SEQUENCE</scope>
    <source>
        <strain evidence="10">ChiHcec3-11533</strain>
    </source>
</reference>
<comment type="caution">
    <text evidence="10">The sequence shown here is derived from an EMBL/GenBank/DDBJ whole genome shotgun (WGS) entry which is preliminary data.</text>
</comment>
<feature type="transmembrane region" description="Helical" evidence="9">
    <location>
        <begin position="308"/>
        <end position="324"/>
    </location>
</feature>
<dbReference type="CDD" id="cd06579">
    <property type="entry name" value="TM_PBP1_transp_AraH_like"/>
    <property type="match status" value="1"/>
</dbReference>
<evidence type="ECO:0000256" key="7">
    <source>
        <dbReference type="ARBA" id="ARBA00023136"/>
    </source>
</evidence>
<dbReference type="InterPro" id="IPR001851">
    <property type="entry name" value="ABC_transp_permease"/>
</dbReference>
<evidence type="ECO:0000256" key="1">
    <source>
        <dbReference type="ARBA" id="ARBA00004651"/>
    </source>
</evidence>
<feature type="transmembrane region" description="Helical" evidence="9">
    <location>
        <begin position="52"/>
        <end position="73"/>
    </location>
</feature>
<evidence type="ECO:0000256" key="4">
    <source>
        <dbReference type="ARBA" id="ARBA00022519"/>
    </source>
</evidence>
<dbReference type="PANTHER" id="PTHR32196:SF71">
    <property type="entry name" value="AUTOINDUCER 2 IMPORT SYSTEM PERMEASE PROTEIN LSRD"/>
    <property type="match status" value="1"/>
</dbReference>
<dbReference type="GO" id="GO:0005886">
    <property type="term" value="C:plasma membrane"/>
    <property type="evidence" value="ECO:0007669"/>
    <property type="project" value="UniProtKB-SubCell"/>
</dbReference>
<comment type="subcellular location">
    <subcellularLocation>
        <location evidence="1">Cell membrane</location>
        <topology evidence="1">Multi-pass membrane protein</topology>
    </subcellularLocation>
</comment>
<evidence type="ECO:0000256" key="8">
    <source>
        <dbReference type="ARBA" id="ARBA00039381"/>
    </source>
</evidence>
<organism evidence="10 11">
    <name type="scientific">Candidatus Pullichristensenella excrementigallinarum</name>
    <dbReference type="NCBI Taxonomy" id="2840907"/>
    <lineage>
        <taxon>Bacteria</taxon>
        <taxon>Bacillati</taxon>
        <taxon>Bacillota</taxon>
        <taxon>Clostridia</taxon>
        <taxon>Candidatus Pullichristensenella</taxon>
    </lineage>
</organism>
<keyword evidence="4" id="KW-0997">Cell inner membrane</keyword>
<evidence type="ECO:0000256" key="2">
    <source>
        <dbReference type="ARBA" id="ARBA00022448"/>
    </source>
</evidence>
<feature type="transmembrane region" description="Helical" evidence="9">
    <location>
        <begin position="172"/>
        <end position="194"/>
    </location>
</feature>
<keyword evidence="5 9" id="KW-0812">Transmembrane</keyword>
<keyword evidence="2" id="KW-0813">Transport</keyword>